<dbReference type="Pfam" id="PF11807">
    <property type="entry name" value="UstYa"/>
    <property type="match status" value="1"/>
</dbReference>
<dbReference type="Proteomes" id="UP000651452">
    <property type="component" value="Unassembled WGS sequence"/>
</dbReference>
<dbReference type="InterPro" id="IPR021765">
    <property type="entry name" value="UstYa-like"/>
</dbReference>
<keyword evidence="2" id="KW-0560">Oxidoreductase</keyword>
<dbReference type="GO" id="GO:0043386">
    <property type="term" value="P:mycotoxin biosynthetic process"/>
    <property type="evidence" value="ECO:0007669"/>
    <property type="project" value="InterPro"/>
</dbReference>
<sequence>MFKTMHFKYGKVGSESPTEDEQPSHSGPGRVTFWTRICDITKWLRWPSTFFLLSLILAAEISILHKQPATLSIGSEINGIVPNFGTYHKKFTPDDRYNSDHKTQTSLNETKQNWLTLIPKGGGFIHVPNPTSHTLPPAMHFPSLPQKSIYSIAAIHQLHCLYRLTAFTDSLVLQMRAGNLTLDEAGLVHNNHCIDYLRNAVVCAADTTLEGQAVARGGREVPGTDGMGGVHVCRDWEGVVGWAEGRRLYDDLHL</sequence>
<protein>
    <submittedName>
        <fullName evidence="5">Uncharacterized protein</fullName>
    </submittedName>
</protein>
<comment type="similarity">
    <text evidence="3">Belongs to the ustYa family.</text>
</comment>
<evidence type="ECO:0000256" key="4">
    <source>
        <dbReference type="SAM" id="MobiDB-lite"/>
    </source>
</evidence>
<dbReference type="GO" id="GO:0016491">
    <property type="term" value="F:oxidoreductase activity"/>
    <property type="evidence" value="ECO:0007669"/>
    <property type="project" value="UniProtKB-KW"/>
</dbReference>
<evidence type="ECO:0000313" key="5">
    <source>
        <dbReference type="EMBL" id="KAF9692899.1"/>
    </source>
</evidence>
<dbReference type="PANTHER" id="PTHR33365:SF11">
    <property type="entry name" value="TAT PATHWAY SIGNAL SEQUENCE"/>
    <property type="match status" value="1"/>
</dbReference>
<feature type="region of interest" description="Disordered" evidence="4">
    <location>
        <begin position="1"/>
        <end position="27"/>
    </location>
</feature>
<dbReference type="OrthoDB" id="3687641at2759"/>
<dbReference type="EMBL" id="RZGK01000017">
    <property type="protein sequence ID" value="KAF9692899.1"/>
    <property type="molecule type" value="Genomic_DNA"/>
</dbReference>
<organism evidence="5 6">
    <name type="scientific">Ascochyta lentis</name>
    <dbReference type="NCBI Taxonomy" id="205686"/>
    <lineage>
        <taxon>Eukaryota</taxon>
        <taxon>Fungi</taxon>
        <taxon>Dikarya</taxon>
        <taxon>Ascomycota</taxon>
        <taxon>Pezizomycotina</taxon>
        <taxon>Dothideomycetes</taxon>
        <taxon>Pleosporomycetidae</taxon>
        <taxon>Pleosporales</taxon>
        <taxon>Pleosporineae</taxon>
        <taxon>Didymellaceae</taxon>
        <taxon>Ascochyta</taxon>
    </lineage>
</organism>
<reference evidence="5" key="1">
    <citation type="submission" date="2018-12" db="EMBL/GenBank/DDBJ databases">
        <authorList>
            <person name="Syme R.A."/>
            <person name="Farfan-Caceres L."/>
            <person name="Lichtenzveig J."/>
        </authorList>
    </citation>
    <scope>NUCLEOTIDE SEQUENCE</scope>
    <source>
        <strain evidence="5">Al4</strain>
    </source>
</reference>
<gene>
    <name evidence="5" type="ORF">EKO04_009006</name>
</gene>
<comment type="caution">
    <text evidence="5">The sequence shown here is derived from an EMBL/GenBank/DDBJ whole genome shotgun (WGS) entry which is preliminary data.</text>
</comment>
<keyword evidence="6" id="KW-1185">Reference proteome</keyword>
<accession>A0A8H7IVB6</accession>
<evidence type="ECO:0000256" key="2">
    <source>
        <dbReference type="ARBA" id="ARBA00023002"/>
    </source>
</evidence>
<name>A0A8H7IVB6_9PLEO</name>
<reference evidence="5" key="2">
    <citation type="submission" date="2020-09" db="EMBL/GenBank/DDBJ databases">
        <title>Reference genome assembly for Australian Ascochyta lentis isolate Al4.</title>
        <authorList>
            <person name="Lee R.C."/>
            <person name="Farfan-Caceres L.M."/>
            <person name="Debler J.W."/>
            <person name="Williams A.H."/>
            <person name="Henares B.M."/>
        </authorList>
    </citation>
    <scope>NUCLEOTIDE SEQUENCE</scope>
    <source>
        <strain evidence="5">Al4</strain>
    </source>
</reference>
<proteinExistence type="inferred from homology"/>
<evidence type="ECO:0000313" key="6">
    <source>
        <dbReference type="Proteomes" id="UP000651452"/>
    </source>
</evidence>
<dbReference type="AlphaFoldDB" id="A0A8H7IVB6"/>
<evidence type="ECO:0000256" key="1">
    <source>
        <dbReference type="ARBA" id="ARBA00004685"/>
    </source>
</evidence>
<evidence type="ECO:0000256" key="3">
    <source>
        <dbReference type="ARBA" id="ARBA00035112"/>
    </source>
</evidence>
<comment type="pathway">
    <text evidence="1">Mycotoxin biosynthesis.</text>
</comment>
<dbReference type="PANTHER" id="PTHR33365">
    <property type="entry name" value="YALI0B05434P"/>
    <property type="match status" value="1"/>
</dbReference>